<dbReference type="Gene3D" id="1.10.260.40">
    <property type="entry name" value="lambda repressor-like DNA-binding domains"/>
    <property type="match status" value="1"/>
</dbReference>
<proteinExistence type="predicted"/>
<dbReference type="GO" id="GO:0003677">
    <property type="term" value="F:DNA binding"/>
    <property type="evidence" value="ECO:0007669"/>
    <property type="project" value="InterPro"/>
</dbReference>
<keyword evidence="2" id="KW-1185">Reference proteome</keyword>
<protein>
    <submittedName>
        <fullName evidence="1">Cro/CI family transcriptional regulator</fullName>
    </submittedName>
</protein>
<dbReference type="InterPro" id="IPR010982">
    <property type="entry name" value="Lambda_DNA-bd_dom_sf"/>
</dbReference>
<dbReference type="RefSeq" id="WP_253538451.1">
    <property type="nucleotide sequence ID" value="NZ_JAMYWC010000004.1"/>
</dbReference>
<evidence type="ECO:0000313" key="2">
    <source>
        <dbReference type="Proteomes" id="UP001162793"/>
    </source>
</evidence>
<sequence length="66" mass="7181">MVLTKQQAIDLFGNGAKLGRALGLTRGRISQWPETLDQRQTDLVVGAAIRLGRDVPPAFLKPEQPA</sequence>
<gene>
    <name evidence="1" type="ORF">NKG59_15525</name>
</gene>
<accession>A0AA41WRP0</accession>
<dbReference type="EMBL" id="JAMYWC010000004">
    <property type="protein sequence ID" value="MCP1173771.1"/>
    <property type="molecule type" value="Genomic_DNA"/>
</dbReference>
<reference evidence="2" key="1">
    <citation type="journal article" date="2023" name="Front. Microbiol.">
        <title>Ralstonia chuxiongensis sp. nov., Ralstonia mojiangensis sp. nov., and Ralstonia soli sp. nov., isolated from tobacco fields, are three novel species in the family Burkholderiaceae.</title>
        <authorList>
            <person name="Lu C.H."/>
            <person name="Zhang Y.Y."/>
            <person name="Jiang N."/>
            <person name="Chen W."/>
            <person name="Shao X."/>
            <person name="Zhao Z.M."/>
            <person name="Lu W.L."/>
            <person name="Hu X."/>
            <person name="Xi Y.X."/>
            <person name="Zou S.Y."/>
            <person name="Wei Q.J."/>
            <person name="Lin Z.L."/>
            <person name="Gong L."/>
            <person name="Gai X.T."/>
            <person name="Zhang L.Q."/>
            <person name="Li J.Y."/>
            <person name="Jin Y."/>
            <person name="Xia Z.Y."/>
        </authorList>
    </citation>
    <scope>NUCLEOTIDE SEQUENCE [LARGE SCALE GENOMIC DNA]</scope>
    <source>
        <strain evidence="2">21YRMH01-3</strain>
    </source>
</reference>
<dbReference type="Proteomes" id="UP001162793">
    <property type="component" value="Unassembled WGS sequence"/>
</dbReference>
<organism evidence="1 2">
    <name type="scientific">Ralstonia chuxiongensis</name>
    <dbReference type="NCBI Taxonomy" id="2957504"/>
    <lineage>
        <taxon>Bacteria</taxon>
        <taxon>Pseudomonadati</taxon>
        <taxon>Pseudomonadota</taxon>
        <taxon>Betaproteobacteria</taxon>
        <taxon>Burkholderiales</taxon>
        <taxon>Burkholderiaceae</taxon>
        <taxon>Ralstonia</taxon>
    </lineage>
</organism>
<comment type="caution">
    <text evidence="1">The sequence shown here is derived from an EMBL/GenBank/DDBJ whole genome shotgun (WGS) entry which is preliminary data.</text>
</comment>
<name>A0AA41WRP0_9RALS</name>
<evidence type="ECO:0000313" key="1">
    <source>
        <dbReference type="EMBL" id="MCP1173771.1"/>
    </source>
</evidence>
<dbReference type="AlphaFoldDB" id="A0AA41WRP0"/>